<dbReference type="InterPro" id="IPR011032">
    <property type="entry name" value="GroES-like_sf"/>
</dbReference>
<evidence type="ECO:0000313" key="4">
    <source>
        <dbReference type="Proteomes" id="UP000024376"/>
    </source>
</evidence>
<accession>A0A024RWH1</accession>
<feature type="region of interest" description="Disordered" evidence="1">
    <location>
        <begin position="1"/>
        <end position="34"/>
    </location>
</feature>
<feature type="domain" description="Enoyl reductase (ER)" evidence="2">
    <location>
        <begin position="15"/>
        <end position="346"/>
    </location>
</feature>
<dbReference type="OrthoDB" id="3509362at2759"/>
<dbReference type="Proteomes" id="UP000024376">
    <property type="component" value="Unassembled WGS sequence"/>
</dbReference>
<dbReference type="InterPro" id="IPR052711">
    <property type="entry name" value="Zinc_ADH-like"/>
</dbReference>
<evidence type="ECO:0000313" key="3">
    <source>
        <dbReference type="EMBL" id="ETR97489.1"/>
    </source>
</evidence>
<dbReference type="Pfam" id="PF00107">
    <property type="entry name" value="ADH_zinc_N"/>
    <property type="match status" value="1"/>
</dbReference>
<dbReference type="InterPro" id="IPR020843">
    <property type="entry name" value="ER"/>
</dbReference>
<dbReference type="GO" id="GO:0016491">
    <property type="term" value="F:oxidoreductase activity"/>
    <property type="evidence" value="ECO:0007669"/>
    <property type="project" value="InterPro"/>
</dbReference>
<gene>
    <name evidence="3" type="ORF">M419DRAFT_104401</name>
</gene>
<protein>
    <submittedName>
        <fullName evidence="3">GroES-like protein</fullName>
    </submittedName>
</protein>
<dbReference type="PANTHER" id="PTHR45033:SF1">
    <property type="entry name" value="OXIDOREDUCTASE (EUROFUNG)"/>
    <property type="match status" value="1"/>
</dbReference>
<organism evidence="3 4">
    <name type="scientific">Hypocrea jecorina (strain ATCC 56765 / BCRC 32924 / NRRL 11460 / Rut C-30)</name>
    <name type="common">Trichoderma reesei</name>
    <dbReference type="NCBI Taxonomy" id="1344414"/>
    <lineage>
        <taxon>Eukaryota</taxon>
        <taxon>Fungi</taxon>
        <taxon>Dikarya</taxon>
        <taxon>Ascomycota</taxon>
        <taxon>Pezizomycotina</taxon>
        <taxon>Sordariomycetes</taxon>
        <taxon>Hypocreomycetidae</taxon>
        <taxon>Hypocreales</taxon>
        <taxon>Hypocreaceae</taxon>
        <taxon>Trichoderma</taxon>
    </lineage>
</organism>
<proteinExistence type="predicted"/>
<dbReference type="PANTHER" id="PTHR45033">
    <property type="match status" value="1"/>
</dbReference>
<dbReference type="Gene3D" id="3.90.180.10">
    <property type="entry name" value="Medium-chain alcohol dehydrogenases, catalytic domain"/>
    <property type="match status" value="1"/>
</dbReference>
<dbReference type="KEGG" id="trr:M419DRAFT_104401"/>
<name>A0A024RWH1_HYPJR</name>
<dbReference type="SUPFAM" id="SSF51735">
    <property type="entry name" value="NAD(P)-binding Rossmann-fold domains"/>
    <property type="match status" value="1"/>
</dbReference>
<dbReference type="EMBL" id="KI911170">
    <property type="protein sequence ID" value="ETR97489.1"/>
    <property type="molecule type" value="Genomic_DNA"/>
</dbReference>
<sequence length="350" mass="37438">MAVPDTHKAYRRTAGETPLTITQTTEPTPKSLGPKDVLVKVHSVSLNYRDVAMLHGQYPISIMDKGIPASDAATEVVAVGSDVKKFAVGDHVAPNFFLNYLTGEETGGRQALGGDVEGVLREYAVFKEDVLVKLPEYLSWDEAATIPCAGVTAWTSLDGLKKLTPGKSYVLLEGTGGVSMFALILLVDAGINTIITSSSDAKIAQLEKLSPLVTGVNYKTHSDVSTEVKRITGGRGVDVVINNSGIGNIPSNIESVGTHGDIAIVGFLGGWDADWSPSELLKLLFKPASLRGIGVGTRLDFENLNAHLAQRKIALKTLVDKVFAFDEAKEAFDYMYAGRHVGKIIVKVAE</sequence>
<dbReference type="Gene3D" id="3.40.50.720">
    <property type="entry name" value="NAD(P)-binding Rossmann-like Domain"/>
    <property type="match status" value="1"/>
</dbReference>
<dbReference type="SUPFAM" id="SSF50129">
    <property type="entry name" value="GroES-like"/>
    <property type="match status" value="1"/>
</dbReference>
<dbReference type="InterPro" id="IPR036291">
    <property type="entry name" value="NAD(P)-bd_dom_sf"/>
</dbReference>
<feature type="compositionally biased region" description="Low complexity" evidence="1">
    <location>
        <begin position="17"/>
        <end position="29"/>
    </location>
</feature>
<dbReference type="AlphaFoldDB" id="A0A024RWH1"/>
<dbReference type="SMART" id="SM00829">
    <property type="entry name" value="PKS_ER"/>
    <property type="match status" value="1"/>
</dbReference>
<evidence type="ECO:0000256" key="1">
    <source>
        <dbReference type="SAM" id="MobiDB-lite"/>
    </source>
</evidence>
<dbReference type="HOGENOM" id="CLU_026673_3_4_1"/>
<reference evidence="4" key="1">
    <citation type="journal article" date="2013" name="Ind. Biotechnol.">
        <title>Comparative genomics analysis of Trichoderma reesei strains.</title>
        <authorList>
            <person name="Koike H."/>
            <person name="Aerts A."/>
            <person name="LaButti K."/>
            <person name="Grigoriev I.V."/>
            <person name="Baker S.E."/>
        </authorList>
    </citation>
    <scope>NUCLEOTIDE SEQUENCE [LARGE SCALE GENOMIC DNA]</scope>
    <source>
        <strain evidence="4">ATCC 56765 / BCRC 32924 / NRRL 11460 / Rut C-30</strain>
    </source>
</reference>
<dbReference type="InterPro" id="IPR013154">
    <property type="entry name" value="ADH-like_N"/>
</dbReference>
<dbReference type="CDD" id="cd08276">
    <property type="entry name" value="MDR7"/>
    <property type="match status" value="1"/>
</dbReference>
<dbReference type="InterPro" id="IPR013149">
    <property type="entry name" value="ADH-like_C"/>
</dbReference>
<dbReference type="Pfam" id="PF08240">
    <property type="entry name" value="ADH_N"/>
    <property type="match status" value="1"/>
</dbReference>
<evidence type="ECO:0000259" key="2">
    <source>
        <dbReference type="SMART" id="SM00829"/>
    </source>
</evidence>